<dbReference type="EMBL" id="CP000505">
    <property type="protein sequence ID" value="ABL77514.1"/>
    <property type="molecule type" value="Genomic_DNA"/>
</dbReference>
<reference evidence="3" key="1">
    <citation type="journal article" date="2008" name="J. Bacteriol.">
        <title>Genome sequence of Thermofilum pendens reveals an exceptional loss of biosynthetic pathways without genome reduction.</title>
        <authorList>
            <person name="Anderson I."/>
            <person name="Rodriguez J."/>
            <person name="Susanti D."/>
            <person name="Porat I."/>
            <person name="Reich C."/>
            <person name="Ulrich L.E."/>
            <person name="Elkins J.G."/>
            <person name="Mavromatis K."/>
            <person name="Lykidis A."/>
            <person name="Kim E."/>
            <person name="Thompson L.S."/>
            <person name="Nolan M."/>
            <person name="Land M."/>
            <person name="Copeland A."/>
            <person name="Lapidus A."/>
            <person name="Lucas S."/>
            <person name="Detter C."/>
            <person name="Zhulin I.B."/>
            <person name="Olsen G.J."/>
            <person name="Whitman W."/>
            <person name="Mukhopadhyay B."/>
            <person name="Bristow J."/>
            <person name="Kyrpides N."/>
        </authorList>
    </citation>
    <scope>NUCLEOTIDE SEQUENCE [LARGE SCALE GENOMIC DNA]</scope>
    <source>
        <strain evidence="3">DSM 2475 / Hrk 5</strain>
    </source>
</reference>
<gene>
    <name evidence="2" type="ordered locus">Tpen_0104</name>
</gene>
<feature type="domain" description="HTH hxlR-type" evidence="1">
    <location>
        <begin position="18"/>
        <end position="88"/>
    </location>
</feature>
<dbReference type="KEGG" id="tpe:Tpen_0104"/>
<dbReference type="HOGENOM" id="CLU_2299490_0_0_2"/>
<accession>A1RWD4</accession>
<dbReference type="InterPro" id="IPR002577">
    <property type="entry name" value="HTH_HxlR"/>
</dbReference>
<evidence type="ECO:0000259" key="1">
    <source>
        <dbReference type="Pfam" id="PF01638"/>
    </source>
</evidence>
<dbReference type="EnsemblBacteria" id="ABL77514">
    <property type="protein sequence ID" value="ABL77514"/>
    <property type="gene ID" value="Tpen_0104"/>
</dbReference>
<sequence>MVGKQSFDRKVIFTEADLILLSLLNGEKKISDLRQAASLSTTSIYNNINKLLEWGLIEDDRVGSPGNRIIRLTEKGLRVARILKMLEDELTPKVVELKPE</sequence>
<dbReference type="Proteomes" id="UP000000641">
    <property type="component" value="Chromosome"/>
</dbReference>
<protein>
    <recommendedName>
        <fullName evidence="1">HTH hxlR-type domain-containing protein</fullName>
    </recommendedName>
</protein>
<dbReference type="Pfam" id="PF01638">
    <property type="entry name" value="HxlR"/>
    <property type="match status" value="1"/>
</dbReference>
<dbReference type="GeneID" id="4600476"/>
<dbReference type="InterPro" id="IPR036390">
    <property type="entry name" value="WH_DNA-bd_sf"/>
</dbReference>
<dbReference type="Gene3D" id="1.10.10.10">
    <property type="entry name" value="Winged helix-like DNA-binding domain superfamily/Winged helix DNA-binding domain"/>
    <property type="match status" value="1"/>
</dbReference>
<dbReference type="InterPro" id="IPR036388">
    <property type="entry name" value="WH-like_DNA-bd_sf"/>
</dbReference>
<evidence type="ECO:0000313" key="3">
    <source>
        <dbReference type="Proteomes" id="UP000000641"/>
    </source>
</evidence>
<name>A1RWD4_THEPD</name>
<dbReference type="RefSeq" id="WP_011751779.1">
    <property type="nucleotide sequence ID" value="NC_008698.1"/>
</dbReference>
<evidence type="ECO:0000313" key="2">
    <source>
        <dbReference type="EMBL" id="ABL77514.1"/>
    </source>
</evidence>
<organism evidence="2 3">
    <name type="scientific">Thermofilum pendens (strain DSM 2475 / Hrk 5)</name>
    <dbReference type="NCBI Taxonomy" id="368408"/>
    <lineage>
        <taxon>Archaea</taxon>
        <taxon>Thermoproteota</taxon>
        <taxon>Thermoprotei</taxon>
        <taxon>Thermofilales</taxon>
        <taxon>Thermofilaceae</taxon>
        <taxon>Thermofilum</taxon>
    </lineage>
</organism>
<dbReference type="STRING" id="368408.Tpen_0104"/>
<dbReference type="AlphaFoldDB" id="A1RWD4"/>
<proteinExistence type="predicted"/>
<dbReference type="OrthoDB" id="30976at2157"/>
<dbReference type="eggNOG" id="arCOG04362">
    <property type="taxonomic scope" value="Archaea"/>
</dbReference>
<dbReference type="SUPFAM" id="SSF46785">
    <property type="entry name" value="Winged helix' DNA-binding domain"/>
    <property type="match status" value="1"/>
</dbReference>
<keyword evidence="3" id="KW-1185">Reference proteome</keyword>